<feature type="domain" description="Nucleoside transporter/FeoB GTPase Gate" evidence="2">
    <location>
        <begin position="90"/>
        <end position="184"/>
    </location>
</feature>
<reference evidence="3 4" key="1">
    <citation type="journal article" date="2021" name="Sci. Rep.">
        <title>The distribution of antibiotic resistance genes in chicken gut microbiota commensals.</title>
        <authorList>
            <person name="Juricova H."/>
            <person name="Matiasovicova J."/>
            <person name="Kubasova T."/>
            <person name="Cejkova D."/>
            <person name="Rychlik I."/>
        </authorList>
    </citation>
    <scope>NUCLEOTIDE SEQUENCE [LARGE SCALE GENOMIC DNA]</scope>
    <source>
        <strain evidence="3 4">An829</strain>
    </source>
</reference>
<gene>
    <name evidence="3" type="ORF">H6A60_07665</name>
</gene>
<evidence type="ECO:0000313" key="3">
    <source>
        <dbReference type="EMBL" id="MBM6704359.1"/>
    </source>
</evidence>
<feature type="transmembrane region" description="Helical" evidence="1">
    <location>
        <begin position="204"/>
        <end position="227"/>
    </location>
</feature>
<proteinExistence type="predicted"/>
<evidence type="ECO:0000256" key="1">
    <source>
        <dbReference type="SAM" id="Phobius"/>
    </source>
</evidence>
<protein>
    <recommendedName>
        <fullName evidence="2">Nucleoside transporter/FeoB GTPase Gate domain-containing protein</fullName>
    </recommendedName>
</protein>
<keyword evidence="1" id="KW-0812">Transmembrane</keyword>
<dbReference type="EMBL" id="JACJJC010000011">
    <property type="protein sequence ID" value="MBM6704359.1"/>
    <property type="molecule type" value="Genomic_DNA"/>
</dbReference>
<dbReference type="RefSeq" id="WP_205103059.1">
    <property type="nucleotide sequence ID" value="NZ_JACJJC010000011.1"/>
</dbReference>
<comment type="caution">
    <text evidence="3">The sequence shown here is derived from an EMBL/GenBank/DDBJ whole genome shotgun (WGS) entry which is preliminary data.</text>
</comment>
<evidence type="ECO:0000259" key="2">
    <source>
        <dbReference type="Pfam" id="PF07670"/>
    </source>
</evidence>
<organism evidence="3 4">
    <name type="scientific">Sutterella massiliensis</name>
    <dbReference type="NCBI Taxonomy" id="1816689"/>
    <lineage>
        <taxon>Bacteria</taxon>
        <taxon>Pseudomonadati</taxon>
        <taxon>Pseudomonadota</taxon>
        <taxon>Betaproteobacteria</taxon>
        <taxon>Burkholderiales</taxon>
        <taxon>Sutterellaceae</taxon>
        <taxon>Sutterella</taxon>
    </lineage>
</organism>
<dbReference type="Proteomes" id="UP000715095">
    <property type="component" value="Unassembled WGS sequence"/>
</dbReference>
<feature type="transmembrane region" description="Helical" evidence="1">
    <location>
        <begin position="85"/>
        <end position="106"/>
    </location>
</feature>
<accession>A0ABS2DST1</accession>
<dbReference type="InterPro" id="IPR011642">
    <property type="entry name" value="Gate_dom"/>
</dbReference>
<feature type="transmembrane region" description="Helical" evidence="1">
    <location>
        <begin position="165"/>
        <end position="192"/>
    </location>
</feature>
<feature type="transmembrane region" description="Helical" evidence="1">
    <location>
        <begin position="18"/>
        <end position="36"/>
    </location>
</feature>
<keyword evidence="4" id="KW-1185">Reference proteome</keyword>
<keyword evidence="1" id="KW-1133">Transmembrane helix</keyword>
<evidence type="ECO:0000313" key="4">
    <source>
        <dbReference type="Proteomes" id="UP000715095"/>
    </source>
</evidence>
<dbReference type="Pfam" id="PF07670">
    <property type="entry name" value="Gate"/>
    <property type="match status" value="1"/>
</dbReference>
<name>A0ABS2DST1_9BURK</name>
<keyword evidence="1" id="KW-0472">Membrane</keyword>
<sequence length="232" mass="24547">MSSKEEAPVAPEEEKVTIGGYISLIIAVLFFSGLMVSDRWWGIFDYTVLNGSFGQLVSKVTESGGELTTQMASFRGKGGSGAIDGFMFALTLVPSVMLSVAMVNVFEHYGAIKAAGRLLTVILRPILGLPGYTALSIIASLQSTDAGAALTRTLKDEGRLTERETLIFATFQMTAGAAIGNFLSSGVVIFTLTDASGALCVPTTIGACLGIILLGKLLSANMMRFILMRKKD</sequence>